<sequence>MTPRVLIIAGSDSGGGAGIQADIKTVTALGAYAATAITAITVQDTEKVHAVHPVPDEAVADQIRVVLSDIGADAIKIGMIGTRGAGEAILKALAPWPDIPLILDPVLVATSGDALGDDSVAALIRDEFLPRTTILTPNVPEAEMLTGLVIHDTDGFAVACAKLADMGATGIMAKAGHLTGDPVEDFYFEVGLRTVFSHPRFVSRNTHGTGCSLASAIAAGVAQGMSRPEACRRAVAYVSAAIEHAAGLGKGHGPLNHAMIEREDGTFRPR</sequence>
<dbReference type="InterPro" id="IPR004399">
    <property type="entry name" value="HMP/HMP-P_kinase_dom"/>
</dbReference>
<keyword evidence="9" id="KW-1185">Reference proteome</keyword>
<dbReference type="GO" id="GO:0005524">
    <property type="term" value="F:ATP binding"/>
    <property type="evidence" value="ECO:0007669"/>
    <property type="project" value="UniProtKB-KW"/>
</dbReference>
<dbReference type="AlphaFoldDB" id="A0A371RGS2"/>
<dbReference type="Gene3D" id="3.40.1190.20">
    <property type="match status" value="1"/>
</dbReference>
<organism evidence="8 9">
    <name type="scientific">Parvularcula marina</name>
    <dbReference type="NCBI Taxonomy" id="2292771"/>
    <lineage>
        <taxon>Bacteria</taxon>
        <taxon>Pseudomonadati</taxon>
        <taxon>Pseudomonadota</taxon>
        <taxon>Alphaproteobacteria</taxon>
        <taxon>Parvularculales</taxon>
        <taxon>Parvularculaceae</taxon>
        <taxon>Parvularcula</taxon>
    </lineage>
</organism>
<dbReference type="PANTHER" id="PTHR20858">
    <property type="entry name" value="PHOSPHOMETHYLPYRIMIDINE KINASE"/>
    <property type="match status" value="1"/>
</dbReference>
<evidence type="ECO:0000313" key="9">
    <source>
        <dbReference type="Proteomes" id="UP000264589"/>
    </source>
</evidence>
<dbReference type="GO" id="GO:0005829">
    <property type="term" value="C:cytosol"/>
    <property type="evidence" value="ECO:0007669"/>
    <property type="project" value="TreeGrafter"/>
</dbReference>
<evidence type="ECO:0000256" key="4">
    <source>
        <dbReference type="ARBA" id="ARBA00022741"/>
    </source>
</evidence>
<dbReference type="GO" id="GO:0008972">
    <property type="term" value="F:phosphomethylpyrimidine kinase activity"/>
    <property type="evidence" value="ECO:0007669"/>
    <property type="project" value="InterPro"/>
</dbReference>
<dbReference type="GO" id="GO:0009228">
    <property type="term" value="P:thiamine biosynthetic process"/>
    <property type="evidence" value="ECO:0007669"/>
    <property type="project" value="InterPro"/>
</dbReference>
<dbReference type="FunCoup" id="A0A371RGS2">
    <property type="interactions" value="469"/>
</dbReference>
<evidence type="ECO:0000256" key="3">
    <source>
        <dbReference type="ARBA" id="ARBA00022679"/>
    </source>
</evidence>
<dbReference type="InParanoid" id="A0A371RGS2"/>
<dbReference type="CDD" id="cd01169">
    <property type="entry name" value="HMPP_kinase"/>
    <property type="match status" value="1"/>
</dbReference>
<comment type="caution">
    <text evidence="8">The sequence shown here is derived from an EMBL/GenBank/DDBJ whole genome shotgun (WGS) entry which is preliminary data.</text>
</comment>
<feature type="domain" description="Pyridoxamine kinase/Phosphomethylpyrimidine kinase" evidence="7">
    <location>
        <begin position="12"/>
        <end position="256"/>
    </location>
</feature>
<comment type="pathway">
    <text evidence="1">Cofactor biosynthesis; thiamine diphosphate biosynthesis.</text>
</comment>
<dbReference type="InterPro" id="IPR029056">
    <property type="entry name" value="Ribokinase-like"/>
</dbReference>
<dbReference type="InterPro" id="IPR013749">
    <property type="entry name" value="PM/HMP-P_kinase-1"/>
</dbReference>
<accession>A0A371RGS2</accession>
<dbReference type="Pfam" id="PF08543">
    <property type="entry name" value="Phos_pyr_kin"/>
    <property type="match status" value="1"/>
</dbReference>
<dbReference type="OrthoDB" id="9810880at2"/>
<evidence type="ECO:0000256" key="2">
    <source>
        <dbReference type="ARBA" id="ARBA00012135"/>
    </source>
</evidence>
<dbReference type="GO" id="GO:0008902">
    <property type="term" value="F:hydroxymethylpyrimidine kinase activity"/>
    <property type="evidence" value="ECO:0007669"/>
    <property type="project" value="UniProtKB-EC"/>
</dbReference>
<evidence type="ECO:0000256" key="1">
    <source>
        <dbReference type="ARBA" id="ARBA00004948"/>
    </source>
</evidence>
<dbReference type="EC" id="2.7.1.49" evidence="2"/>
<reference evidence="8 9" key="1">
    <citation type="submission" date="2018-08" db="EMBL/GenBank/DDBJ databases">
        <title>Parvularcula sp. SM1705, isolated from surface water of the South Sea China.</title>
        <authorList>
            <person name="Sun L."/>
        </authorList>
    </citation>
    <scope>NUCLEOTIDE SEQUENCE [LARGE SCALE GENOMIC DNA]</scope>
    <source>
        <strain evidence="8 9">SM1705</strain>
    </source>
</reference>
<name>A0A371RGS2_9PROT</name>
<keyword evidence="3 8" id="KW-0808">Transferase</keyword>
<dbReference type="RefSeq" id="WP_116391288.1">
    <property type="nucleotide sequence ID" value="NZ_QUQO01000001.1"/>
</dbReference>
<evidence type="ECO:0000259" key="7">
    <source>
        <dbReference type="Pfam" id="PF08543"/>
    </source>
</evidence>
<dbReference type="GO" id="GO:0009229">
    <property type="term" value="P:thiamine diphosphate biosynthetic process"/>
    <property type="evidence" value="ECO:0007669"/>
    <property type="project" value="UniProtKB-UniPathway"/>
</dbReference>
<keyword evidence="5 8" id="KW-0418">Kinase</keyword>
<dbReference type="NCBIfam" id="TIGR00097">
    <property type="entry name" value="HMP-P_kinase"/>
    <property type="match status" value="1"/>
</dbReference>
<proteinExistence type="predicted"/>
<evidence type="ECO:0000313" key="8">
    <source>
        <dbReference type="EMBL" id="RFB04656.1"/>
    </source>
</evidence>
<dbReference type="EMBL" id="QUQO01000001">
    <property type="protein sequence ID" value="RFB04656.1"/>
    <property type="molecule type" value="Genomic_DNA"/>
</dbReference>
<protein>
    <recommendedName>
        <fullName evidence="2">hydroxymethylpyrimidine kinase</fullName>
        <ecNumber evidence="2">2.7.1.49</ecNumber>
    </recommendedName>
</protein>
<gene>
    <name evidence="8" type="primary">thiD</name>
    <name evidence="8" type="ORF">DX908_04810</name>
</gene>
<dbReference type="PANTHER" id="PTHR20858:SF17">
    <property type="entry name" value="HYDROXYMETHYLPYRIMIDINE_PHOSPHOMETHYLPYRIMIDINE KINASE THI20-RELATED"/>
    <property type="match status" value="1"/>
</dbReference>
<keyword evidence="4" id="KW-0547">Nucleotide-binding</keyword>
<keyword evidence="6" id="KW-0067">ATP-binding</keyword>
<dbReference type="SUPFAM" id="SSF53613">
    <property type="entry name" value="Ribokinase-like"/>
    <property type="match status" value="1"/>
</dbReference>
<evidence type="ECO:0000256" key="6">
    <source>
        <dbReference type="ARBA" id="ARBA00022840"/>
    </source>
</evidence>
<dbReference type="FunFam" id="3.40.1190.20:FF:000003">
    <property type="entry name" value="Phosphomethylpyrimidine kinase ThiD"/>
    <property type="match status" value="1"/>
</dbReference>
<evidence type="ECO:0000256" key="5">
    <source>
        <dbReference type="ARBA" id="ARBA00022777"/>
    </source>
</evidence>
<dbReference type="UniPathway" id="UPA00060">
    <property type="reaction ID" value="UER00138"/>
</dbReference>
<dbReference type="Proteomes" id="UP000264589">
    <property type="component" value="Unassembled WGS sequence"/>
</dbReference>